<name>A0A4U0VW74_9PEZI</name>
<keyword evidence="3" id="KW-1185">Reference proteome</keyword>
<sequence length="156" mass="16588">MENGTYLEIPDSIRRAALQWQQRSDGIGEVDDACEESLERANAPVSPIAPPVNDPSAAAHPLPGSQAWTDNPQAENSGAMSQPRRRLDDEVHSDLGTPGHFDEDGSTDDDAGVTTEPDLPFVPEPVDTGVPVEEGGDTEDSNETDVTQPTELTASP</sequence>
<dbReference type="Proteomes" id="UP000309340">
    <property type="component" value="Unassembled WGS sequence"/>
</dbReference>
<feature type="region of interest" description="Disordered" evidence="1">
    <location>
        <begin position="22"/>
        <end position="156"/>
    </location>
</feature>
<feature type="compositionally biased region" description="Acidic residues" evidence="1">
    <location>
        <begin position="134"/>
        <end position="143"/>
    </location>
</feature>
<gene>
    <name evidence="2" type="ORF">B0A55_11849</name>
</gene>
<comment type="caution">
    <text evidence="2">The sequence shown here is derived from an EMBL/GenBank/DDBJ whole genome shotgun (WGS) entry which is preliminary data.</text>
</comment>
<protein>
    <submittedName>
        <fullName evidence="2">Uncharacterized protein</fullName>
    </submittedName>
</protein>
<dbReference type="EMBL" id="NAJQ01001737">
    <property type="protein sequence ID" value="TKA53773.1"/>
    <property type="molecule type" value="Genomic_DNA"/>
</dbReference>
<dbReference type="AlphaFoldDB" id="A0A4U0VW74"/>
<accession>A0A4U0VW74</accession>
<organism evidence="2 3">
    <name type="scientific">Friedmanniomyces simplex</name>
    <dbReference type="NCBI Taxonomy" id="329884"/>
    <lineage>
        <taxon>Eukaryota</taxon>
        <taxon>Fungi</taxon>
        <taxon>Dikarya</taxon>
        <taxon>Ascomycota</taxon>
        <taxon>Pezizomycotina</taxon>
        <taxon>Dothideomycetes</taxon>
        <taxon>Dothideomycetidae</taxon>
        <taxon>Mycosphaerellales</taxon>
        <taxon>Teratosphaeriaceae</taxon>
        <taxon>Friedmanniomyces</taxon>
    </lineage>
</organism>
<evidence type="ECO:0000256" key="1">
    <source>
        <dbReference type="SAM" id="MobiDB-lite"/>
    </source>
</evidence>
<evidence type="ECO:0000313" key="3">
    <source>
        <dbReference type="Proteomes" id="UP000309340"/>
    </source>
</evidence>
<feature type="compositionally biased region" description="Polar residues" evidence="1">
    <location>
        <begin position="144"/>
        <end position="156"/>
    </location>
</feature>
<proteinExistence type="predicted"/>
<feature type="compositionally biased region" description="Polar residues" evidence="1">
    <location>
        <begin position="66"/>
        <end position="80"/>
    </location>
</feature>
<evidence type="ECO:0000313" key="2">
    <source>
        <dbReference type="EMBL" id="TKA53773.1"/>
    </source>
</evidence>
<reference evidence="2 3" key="1">
    <citation type="submission" date="2017-03" db="EMBL/GenBank/DDBJ databases">
        <title>Genomes of endolithic fungi from Antarctica.</title>
        <authorList>
            <person name="Coleine C."/>
            <person name="Masonjones S."/>
            <person name="Stajich J.E."/>
        </authorList>
    </citation>
    <scope>NUCLEOTIDE SEQUENCE [LARGE SCALE GENOMIC DNA]</scope>
    <source>
        <strain evidence="2 3">CCFEE 5184</strain>
    </source>
</reference>